<dbReference type="RefSeq" id="WP_163316111.1">
    <property type="nucleotide sequence ID" value="NZ_JAAGAA010000006.1"/>
</dbReference>
<reference evidence="3 4" key="1">
    <citation type="submission" date="2020-02" db="EMBL/GenBank/DDBJ databases">
        <authorList>
            <person name="Yang Z."/>
        </authorList>
    </citation>
    <scope>NUCLEOTIDE SEQUENCE [LARGE SCALE GENOMIC DNA]</scope>
    <source>
        <strain evidence="3 4">HX-7-9</strain>
    </source>
</reference>
<evidence type="ECO:0000259" key="2">
    <source>
        <dbReference type="Pfam" id="PF03886"/>
    </source>
</evidence>
<evidence type="ECO:0000256" key="1">
    <source>
        <dbReference type="SAM" id="SignalP"/>
    </source>
</evidence>
<comment type="caution">
    <text evidence="3">The sequence shown here is derived from an EMBL/GenBank/DDBJ whole genome shotgun (WGS) entry which is preliminary data.</text>
</comment>
<dbReference type="SUPFAM" id="SSF159594">
    <property type="entry name" value="XCC0632-like"/>
    <property type="match status" value="1"/>
</dbReference>
<name>A0A6B2KRN2_9NEIS</name>
<keyword evidence="1" id="KW-0732">Signal</keyword>
<protein>
    <recommendedName>
        <fullName evidence="2">ABC-type transport auxiliary lipoprotein component domain-containing protein</fullName>
    </recommendedName>
</protein>
<dbReference type="Proteomes" id="UP000482578">
    <property type="component" value="Unassembled WGS sequence"/>
</dbReference>
<proteinExistence type="predicted"/>
<evidence type="ECO:0000313" key="3">
    <source>
        <dbReference type="EMBL" id="NDV12905.1"/>
    </source>
</evidence>
<gene>
    <name evidence="3" type="ORF">GZH52_08830</name>
</gene>
<feature type="chain" id="PRO_5025365315" description="ABC-type transport auxiliary lipoprotein component domain-containing protein" evidence="1">
    <location>
        <begin position="18"/>
        <end position="181"/>
    </location>
</feature>
<keyword evidence="4" id="KW-1185">Reference proteome</keyword>
<dbReference type="Gene3D" id="3.40.50.10610">
    <property type="entry name" value="ABC-type transport auxiliary lipoprotein component"/>
    <property type="match status" value="1"/>
</dbReference>
<feature type="domain" description="ABC-type transport auxiliary lipoprotein component" evidence="2">
    <location>
        <begin position="25"/>
        <end position="175"/>
    </location>
</feature>
<feature type="signal peptide" evidence="1">
    <location>
        <begin position="1"/>
        <end position="17"/>
    </location>
</feature>
<dbReference type="PROSITE" id="PS51257">
    <property type="entry name" value="PROKAR_LIPOPROTEIN"/>
    <property type="match status" value="1"/>
</dbReference>
<accession>A0A6B2KRN2</accession>
<dbReference type="Pfam" id="PF03886">
    <property type="entry name" value="ABC_trans_aux"/>
    <property type="match status" value="1"/>
</dbReference>
<dbReference type="EMBL" id="JAAGAA010000006">
    <property type="protein sequence ID" value="NDV12905.1"/>
    <property type="molecule type" value="Genomic_DNA"/>
</dbReference>
<sequence length="181" mass="19380">MTRLLALCLPLMLAACAGTPDVRYYLLPPAADTPATVSEGAAGVDVRLAGYLASPSIAYRQGPVRVSLAQFHQWAEAPQPMLRRALAERLAKRTGRAWLADDGRAAPRVLVEVSEFGGSDDGTARVGGHYRFITSDGKAQERWPFDIRVPQQGDGYAALAEALGEGVDRLAGEIAARPLPR</sequence>
<dbReference type="InterPro" id="IPR005586">
    <property type="entry name" value="ABC_trans_aux"/>
</dbReference>
<organism evidence="3 4">
    <name type="scientific">Crenobacter caeni</name>
    <dbReference type="NCBI Taxonomy" id="2705474"/>
    <lineage>
        <taxon>Bacteria</taxon>
        <taxon>Pseudomonadati</taxon>
        <taxon>Pseudomonadota</taxon>
        <taxon>Betaproteobacteria</taxon>
        <taxon>Neisseriales</taxon>
        <taxon>Neisseriaceae</taxon>
        <taxon>Crenobacter</taxon>
    </lineage>
</organism>
<dbReference type="AlphaFoldDB" id="A0A6B2KRN2"/>
<evidence type="ECO:0000313" key="4">
    <source>
        <dbReference type="Proteomes" id="UP000482578"/>
    </source>
</evidence>